<feature type="disulfide bond" evidence="1">
    <location>
        <begin position="53"/>
        <end position="70"/>
    </location>
</feature>
<organism evidence="5 6">
    <name type="scientific">Parastrongyloides trichosuri</name>
    <name type="common">Possum-specific nematode worm</name>
    <dbReference type="NCBI Taxonomy" id="131310"/>
    <lineage>
        <taxon>Eukaryota</taxon>
        <taxon>Metazoa</taxon>
        <taxon>Ecdysozoa</taxon>
        <taxon>Nematoda</taxon>
        <taxon>Chromadorea</taxon>
        <taxon>Rhabditida</taxon>
        <taxon>Tylenchina</taxon>
        <taxon>Panagrolaimomorpha</taxon>
        <taxon>Strongyloidoidea</taxon>
        <taxon>Strongyloididae</taxon>
        <taxon>Parastrongyloides</taxon>
    </lineage>
</organism>
<keyword evidence="2" id="KW-1133">Transmembrane helix</keyword>
<dbReference type="InterPro" id="IPR000742">
    <property type="entry name" value="EGF"/>
</dbReference>
<feature type="disulfide bond" evidence="1">
    <location>
        <begin position="72"/>
        <end position="81"/>
    </location>
</feature>
<feature type="signal peptide" evidence="3">
    <location>
        <begin position="1"/>
        <end position="22"/>
    </location>
</feature>
<reference evidence="6" key="1">
    <citation type="submission" date="2017-02" db="UniProtKB">
        <authorList>
            <consortium name="WormBaseParasite"/>
        </authorList>
    </citation>
    <scope>IDENTIFICATION</scope>
</reference>
<feature type="chain" id="PRO_5005892343" evidence="3">
    <location>
        <begin position="23"/>
        <end position="207"/>
    </location>
</feature>
<dbReference type="AlphaFoldDB" id="A0A0N4ZUW7"/>
<sequence>MFKTLYIPFFLVYALFSSFIKCNTVITPSTRENHVIDNSKFLSTCKVLKYNPCVNDSLCFYTNATSEYFCKCKKCFSGQFCQNKVCQYTNEISMYKYHPTTITDYIYLGIVGFTFLIAFLCTARFSYQEDKYSKKILNEEVVDVSSAQLNTKRSLIQNLASNMNLEARSNTKEMEKNIINNDKIKFINKSKNIRWDDSKMKSKYKFF</sequence>
<keyword evidence="2" id="KW-0812">Transmembrane</keyword>
<dbReference type="PROSITE" id="PS00022">
    <property type="entry name" value="EGF_1"/>
    <property type="match status" value="1"/>
</dbReference>
<protein>
    <submittedName>
        <fullName evidence="6">EGF-like domain-containing protein</fullName>
    </submittedName>
</protein>
<accession>A0A0N4ZUW7</accession>
<keyword evidence="1" id="KW-1015">Disulfide bond</keyword>
<keyword evidence="2" id="KW-0472">Membrane</keyword>
<dbReference type="PROSITE" id="PS50026">
    <property type="entry name" value="EGF_3"/>
    <property type="match status" value="1"/>
</dbReference>
<evidence type="ECO:0000256" key="2">
    <source>
        <dbReference type="SAM" id="Phobius"/>
    </source>
</evidence>
<dbReference type="SUPFAM" id="SSF57196">
    <property type="entry name" value="EGF/Laminin"/>
    <property type="match status" value="1"/>
</dbReference>
<keyword evidence="1" id="KW-0245">EGF-like domain</keyword>
<dbReference type="Gene3D" id="2.10.25.10">
    <property type="entry name" value="Laminin"/>
    <property type="match status" value="1"/>
</dbReference>
<evidence type="ECO:0000256" key="3">
    <source>
        <dbReference type="SAM" id="SignalP"/>
    </source>
</evidence>
<comment type="caution">
    <text evidence="1">Lacks conserved residue(s) required for the propagation of feature annotation.</text>
</comment>
<evidence type="ECO:0000259" key="4">
    <source>
        <dbReference type="PROSITE" id="PS50026"/>
    </source>
</evidence>
<dbReference type="WBParaSite" id="PTRK_0001237950.1">
    <property type="protein sequence ID" value="PTRK_0001237950.1"/>
    <property type="gene ID" value="PTRK_0001237950"/>
</dbReference>
<name>A0A0N4ZUW7_PARTI</name>
<proteinExistence type="predicted"/>
<feature type="transmembrane region" description="Helical" evidence="2">
    <location>
        <begin position="105"/>
        <end position="127"/>
    </location>
</feature>
<dbReference type="Proteomes" id="UP000038045">
    <property type="component" value="Unplaced"/>
</dbReference>
<evidence type="ECO:0000313" key="5">
    <source>
        <dbReference type="Proteomes" id="UP000038045"/>
    </source>
</evidence>
<evidence type="ECO:0000313" key="6">
    <source>
        <dbReference type="WBParaSite" id="PTRK_0001237950.1"/>
    </source>
</evidence>
<keyword evidence="5" id="KW-1185">Reference proteome</keyword>
<keyword evidence="3" id="KW-0732">Signal</keyword>
<feature type="domain" description="EGF-like" evidence="4">
    <location>
        <begin position="41"/>
        <end position="82"/>
    </location>
</feature>
<evidence type="ECO:0000256" key="1">
    <source>
        <dbReference type="PROSITE-ProRule" id="PRU00076"/>
    </source>
</evidence>